<dbReference type="SUPFAM" id="SSF55729">
    <property type="entry name" value="Acyl-CoA N-acyltransferases (Nat)"/>
    <property type="match status" value="1"/>
</dbReference>
<dbReference type="RefSeq" id="WP_316027840.1">
    <property type="nucleotide sequence ID" value="NZ_JAWDIO010000002.1"/>
</dbReference>
<dbReference type="Pfam" id="PF13480">
    <property type="entry name" value="Acetyltransf_6"/>
    <property type="match status" value="1"/>
</dbReference>
<reference evidence="2 3" key="1">
    <citation type="submission" date="2023-10" db="EMBL/GenBank/DDBJ databases">
        <title>Glaciecola aquimarina strain GGW-M5 nov., isolated from a coastal seawater.</title>
        <authorList>
            <person name="Bayburt H."/>
            <person name="Kim J.M."/>
            <person name="Choi B.J."/>
            <person name="Jeon C.O."/>
        </authorList>
    </citation>
    <scope>NUCLEOTIDE SEQUENCE [LARGE SCALE GENOMIC DNA]</scope>
    <source>
        <strain evidence="2 3">KCTC 32108</strain>
    </source>
</reference>
<keyword evidence="3" id="KW-1185">Reference proteome</keyword>
<evidence type="ECO:0000259" key="1">
    <source>
        <dbReference type="Pfam" id="PF13480"/>
    </source>
</evidence>
<evidence type="ECO:0000313" key="3">
    <source>
        <dbReference type="Proteomes" id="UP001247805"/>
    </source>
</evidence>
<dbReference type="InterPro" id="IPR038740">
    <property type="entry name" value="BioF2-like_GNAT_dom"/>
</dbReference>
<gene>
    <name evidence="2" type="ORF">RS130_22855</name>
</gene>
<evidence type="ECO:0000313" key="2">
    <source>
        <dbReference type="EMBL" id="MDU0356350.1"/>
    </source>
</evidence>
<accession>A0ABU3T250</accession>
<dbReference type="Gene3D" id="3.40.630.30">
    <property type="match status" value="1"/>
</dbReference>
<protein>
    <submittedName>
        <fullName evidence="2">GNAT family N-acetyltransferase</fullName>
        <ecNumber evidence="2">2.3.1.-</ecNumber>
    </submittedName>
</protein>
<name>A0ABU3T250_9ALTE</name>
<proteinExistence type="predicted"/>
<keyword evidence="2" id="KW-0808">Transferase</keyword>
<dbReference type="Proteomes" id="UP001247805">
    <property type="component" value="Unassembled WGS sequence"/>
</dbReference>
<keyword evidence="2" id="KW-0012">Acyltransferase</keyword>
<organism evidence="2 3">
    <name type="scientific">Paraglaciecola aquimarina</name>
    <dbReference type="NCBI Taxonomy" id="1235557"/>
    <lineage>
        <taxon>Bacteria</taxon>
        <taxon>Pseudomonadati</taxon>
        <taxon>Pseudomonadota</taxon>
        <taxon>Gammaproteobacteria</taxon>
        <taxon>Alteromonadales</taxon>
        <taxon>Alteromonadaceae</taxon>
        <taxon>Paraglaciecola</taxon>
    </lineage>
</organism>
<dbReference type="InterPro" id="IPR016181">
    <property type="entry name" value="Acyl_CoA_acyltransferase"/>
</dbReference>
<feature type="domain" description="BioF2-like acetyltransferase" evidence="1">
    <location>
        <begin position="185"/>
        <end position="330"/>
    </location>
</feature>
<dbReference type="EC" id="2.3.1.-" evidence="2"/>
<comment type="caution">
    <text evidence="2">The sequence shown here is derived from an EMBL/GenBank/DDBJ whole genome shotgun (WGS) entry which is preliminary data.</text>
</comment>
<dbReference type="EMBL" id="JAWDIO010000002">
    <property type="protein sequence ID" value="MDU0356350.1"/>
    <property type="molecule type" value="Genomic_DNA"/>
</dbReference>
<sequence length="372" mass="43891">MEKNIKIQIETLTSKQQIQDSWNYIDSHAEENFFLSWDWIAAWLEATLDKFDVFVCTATLSDKPIGMAIFAEVQGTRHRLLKSKQWWLHKTGDEKYDQIWIEHNDFLLDKNHAEAARHAMWCEIIKQKNDIDEFILGMTTTDTLSAHKTCLPNFLRWNVIESKGWQTQLTEWPDFDHYWQTRSKNFKSQIKRSDKLLKALNVEVCINTDNDSFQAGLQLAKPWHIQHWGAESGFENELFTQHFHSVGKSSAQGKRQNLLTLVMKIDNKPVAVCLGFYNATTLYFYLSAQENIDDNRIKIGLYMHHQAIKWCFQNNLTCYDFLAGDYRYKRSFANKSTMYYLAHFQRNKFKFQVENKLRILKNKIRQLSMAGS</sequence>
<dbReference type="GO" id="GO:0016746">
    <property type="term" value="F:acyltransferase activity"/>
    <property type="evidence" value="ECO:0007669"/>
    <property type="project" value="UniProtKB-KW"/>
</dbReference>